<name>A0A1G6WUH4_9PROT</name>
<dbReference type="STRING" id="637679.GCA_001550055_02920"/>
<evidence type="ECO:0000313" key="2">
    <source>
        <dbReference type="Proteomes" id="UP000183685"/>
    </source>
</evidence>
<dbReference type="EMBL" id="FNAK01000002">
    <property type="protein sequence ID" value="SDD68675.1"/>
    <property type="molecule type" value="Genomic_DNA"/>
</dbReference>
<reference evidence="1 2" key="1">
    <citation type="submission" date="2016-10" db="EMBL/GenBank/DDBJ databases">
        <authorList>
            <person name="de Groot N.N."/>
        </authorList>
    </citation>
    <scope>NUCLEOTIDE SEQUENCE [LARGE SCALE GENOMIC DNA]</scope>
    <source>
        <strain evidence="1 2">CGMCC 1.9109</strain>
    </source>
</reference>
<protein>
    <submittedName>
        <fullName evidence="1">Uncharacterized protein</fullName>
    </submittedName>
</protein>
<proteinExistence type="predicted"/>
<dbReference type="AlphaFoldDB" id="A0A1G6WUH4"/>
<evidence type="ECO:0000313" key="1">
    <source>
        <dbReference type="EMBL" id="SDD68675.1"/>
    </source>
</evidence>
<dbReference type="Proteomes" id="UP000183685">
    <property type="component" value="Unassembled WGS sequence"/>
</dbReference>
<organism evidence="1 2">
    <name type="scientific">Kordiimonas lacus</name>
    <dbReference type="NCBI Taxonomy" id="637679"/>
    <lineage>
        <taxon>Bacteria</taxon>
        <taxon>Pseudomonadati</taxon>
        <taxon>Pseudomonadota</taxon>
        <taxon>Alphaproteobacteria</taxon>
        <taxon>Kordiimonadales</taxon>
        <taxon>Kordiimonadaceae</taxon>
        <taxon>Kordiimonas</taxon>
    </lineage>
</organism>
<accession>A0A1G6WUH4</accession>
<gene>
    <name evidence="1" type="ORF">SAMN04488071_1204</name>
</gene>
<dbReference type="RefSeq" id="WP_068306407.1">
    <property type="nucleotide sequence ID" value="NZ_FNAK01000002.1"/>
</dbReference>
<keyword evidence="2" id="KW-1185">Reference proteome</keyword>
<sequence length="182" mass="20369">MTPNSSVLSRLRMCMDQGLYADVVLNSDHSGESYSGFITGIGDGYVAVQEVYDMRLEGTRVFSIVAVVDCVFEGDTKRGQQEILEWSGISQSSCVDWISLDDPKSCIESIANNHNWLAVHDGPGCDIGQIVSVGLKTFELLAVRPIGEWYEESFEISYDDVSHLNIGDHYSETYRRYMSRDC</sequence>